<feature type="domain" description="Endonuclease/exonuclease/phosphatase" evidence="2">
    <location>
        <begin position="142"/>
        <end position="363"/>
    </location>
</feature>
<keyword evidence="3" id="KW-1185">Reference proteome</keyword>
<dbReference type="Pfam" id="PF03372">
    <property type="entry name" value="Exo_endo_phos"/>
    <property type="match status" value="1"/>
</dbReference>
<dbReference type="InterPro" id="IPR036691">
    <property type="entry name" value="Endo/exonu/phosph_ase_sf"/>
</dbReference>
<accession>A0A6P8HSN6</accession>
<evidence type="ECO:0000259" key="2">
    <source>
        <dbReference type="Pfam" id="PF03372"/>
    </source>
</evidence>
<name>A0A6P8HSN6_ACTTE</name>
<dbReference type="PANTHER" id="PTHR12121:SF34">
    <property type="entry name" value="PROTEIN ANGEL"/>
    <property type="match status" value="1"/>
</dbReference>
<proteinExistence type="predicted"/>
<feature type="compositionally biased region" description="Basic and acidic residues" evidence="1">
    <location>
        <begin position="49"/>
        <end position="58"/>
    </location>
</feature>
<evidence type="ECO:0000256" key="1">
    <source>
        <dbReference type="SAM" id="MobiDB-lite"/>
    </source>
</evidence>
<dbReference type="RefSeq" id="XP_031558451.1">
    <property type="nucleotide sequence ID" value="XM_031702591.1"/>
</dbReference>
<dbReference type="OrthoDB" id="10253982at2759"/>
<dbReference type="InterPro" id="IPR005135">
    <property type="entry name" value="Endo/exonuclease/phosphatase"/>
</dbReference>
<feature type="compositionally biased region" description="Polar residues" evidence="1">
    <location>
        <begin position="61"/>
        <end position="84"/>
    </location>
</feature>
<dbReference type="GO" id="GO:0000175">
    <property type="term" value="F:3'-5'-RNA exonuclease activity"/>
    <property type="evidence" value="ECO:0007669"/>
    <property type="project" value="TreeGrafter"/>
</dbReference>
<evidence type="ECO:0000313" key="3">
    <source>
        <dbReference type="Proteomes" id="UP000515163"/>
    </source>
</evidence>
<dbReference type="AlphaFoldDB" id="A0A6P8HSN6"/>
<evidence type="ECO:0000313" key="4">
    <source>
        <dbReference type="RefSeq" id="XP_031558451.1"/>
    </source>
</evidence>
<dbReference type="Proteomes" id="UP000515163">
    <property type="component" value="Unplaced"/>
</dbReference>
<sequence length="636" mass="72658">MSRRGIKAPFWANATRKAGFDRESSSTSTQKSEMMEEDEDFDVLPPPPDTKELTEKELTTNTASNASPCCTYAQKQPRTLASQEKSPKRLRTHSTGESEASDFIPPENPCFVDSADVGRTWYYTRRNNRRHRNRSIPFKIVTYNVLADSLLKSHPALYEDCSAWCLEWEYRKKNLLKEILHYNADILCLQEVEDQHYENWFKPELLKAGYQGTYKKRTGDKVDGCATFYKESKFRIVTHQFFDYKREDVPVMDRDNVAMLTLLYPRYRDGGTCHSTALCVVNTHLLFNKNRGDIKLLQLACLFAEIDKLKKEYLLSKAVRKPHTSIKKIPVVLSGDFNTTPFCPLYNFITRGFLDYKGMNKKALSGQNPPHHVVYRDRDVINGNIVPLELGLSHLSVWDEEPAPAQDQAGGTSSSQTNSIFAEDNFDAANSGWQEGRQEYSSTFHSAMPQQRGTSSNIPPLLSQHQQTTYRYHRGHPFEPAVTYHAGNMTVSMLSRHQLNTFSGNIGTLFTPRQAVDDLPRYHVPPEPVNPRHNPTCTILKHNLHFYSVYRHYLPNRIKEVTTYHEKEPSCTVDYMFIAAGREFSCSSCRQRHAALELTDSLRLLSEEQISLLGGLPNQKLSSDHLALVAGFVLHV</sequence>
<dbReference type="Gene3D" id="3.60.10.10">
    <property type="entry name" value="Endonuclease/exonuclease/phosphatase"/>
    <property type="match status" value="1"/>
</dbReference>
<organism evidence="3 4">
    <name type="scientific">Actinia tenebrosa</name>
    <name type="common">Australian red waratah sea anemone</name>
    <dbReference type="NCBI Taxonomy" id="6105"/>
    <lineage>
        <taxon>Eukaryota</taxon>
        <taxon>Metazoa</taxon>
        <taxon>Cnidaria</taxon>
        <taxon>Anthozoa</taxon>
        <taxon>Hexacorallia</taxon>
        <taxon>Actiniaria</taxon>
        <taxon>Actiniidae</taxon>
        <taxon>Actinia</taxon>
    </lineage>
</organism>
<dbReference type="FunCoup" id="A0A6P8HSN6">
    <property type="interactions" value="3389"/>
</dbReference>
<feature type="region of interest" description="Disordered" evidence="1">
    <location>
        <begin position="1"/>
        <end position="105"/>
    </location>
</feature>
<dbReference type="PANTHER" id="PTHR12121">
    <property type="entry name" value="CARBON CATABOLITE REPRESSOR PROTEIN 4"/>
    <property type="match status" value="1"/>
</dbReference>
<dbReference type="SUPFAM" id="SSF56219">
    <property type="entry name" value="DNase I-like"/>
    <property type="match status" value="1"/>
</dbReference>
<dbReference type="KEGG" id="aten:116294903"/>
<protein>
    <submittedName>
        <fullName evidence="4">Protein angel homolog 2-like</fullName>
    </submittedName>
</protein>
<dbReference type="InterPro" id="IPR050410">
    <property type="entry name" value="CCR4/nocturin_mRNA_transcr"/>
</dbReference>
<gene>
    <name evidence="4" type="primary">LOC116294903</name>
</gene>
<dbReference type="GeneID" id="116294903"/>
<reference evidence="4" key="1">
    <citation type="submission" date="2025-08" db="UniProtKB">
        <authorList>
            <consortium name="RefSeq"/>
        </authorList>
    </citation>
    <scope>IDENTIFICATION</scope>
    <source>
        <tissue evidence="4">Tentacle</tissue>
    </source>
</reference>
<dbReference type="InParanoid" id="A0A6P8HSN6"/>